<dbReference type="GeneTree" id="ENSGT01040000240385"/>
<dbReference type="InterPro" id="IPR006574">
    <property type="entry name" value="PRY"/>
</dbReference>
<dbReference type="OMA" id="IWAMECR"/>
<sequence>MIHGISPAPTSLTLDSETAHPNLILSEDLTSVRHGDIRQQLSDSPKRFCNDVCVLGSEGFTSGKHYWEVQVANKTDWDVGLAKESINRKDSIPLSTRNGYWVVYLRKGYEYKACTSPPTRLPLRERPGKVGVYLDYEGG</sequence>
<dbReference type="InterPro" id="IPR003877">
    <property type="entry name" value="SPRY_dom"/>
</dbReference>
<reference evidence="2" key="4">
    <citation type="submission" date="2025-08" db="UniProtKB">
        <authorList>
            <consortium name="Ensembl"/>
        </authorList>
    </citation>
    <scope>IDENTIFICATION</scope>
</reference>
<proteinExistence type="predicted"/>
<dbReference type="PRINTS" id="PR01407">
    <property type="entry name" value="BUTYPHLNCDUF"/>
</dbReference>
<dbReference type="InterPro" id="IPR013320">
    <property type="entry name" value="ConA-like_dom_sf"/>
</dbReference>
<dbReference type="Ensembl" id="ENSCMIT00000008528.1">
    <property type="protein sequence ID" value="ENSCMIP00000008291.1"/>
    <property type="gene ID" value="ENSCMIG00000004459.1"/>
</dbReference>
<feature type="domain" description="B30.2/SPRY" evidence="1">
    <location>
        <begin position="1"/>
        <end position="139"/>
    </location>
</feature>
<dbReference type="PROSITE" id="PS50188">
    <property type="entry name" value="B302_SPRY"/>
    <property type="match status" value="1"/>
</dbReference>
<dbReference type="AlphaFoldDB" id="A0A4W3GXG3"/>
<dbReference type="InterPro" id="IPR003879">
    <property type="entry name" value="Butyrophylin_SPRY"/>
</dbReference>
<keyword evidence="3" id="KW-1185">Reference proteome</keyword>
<evidence type="ECO:0000313" key="3">
    <source>
        <dbReference type="Proteomes" id="UP000314986"/>
    </source>
</evidence>
<dbReference type="Pfam" id="PF00622">
    <property type="entry name" value="SPRY"/>
    <property type="match status" value="1"/>
</dbReference>
<dbReference type="Proteomes" id="UP000314986">
    <property type="component" value="Unassembled WGS sequence"/>
</dbReference>
<dbReference type="InParanoid" id="A0A4W3GXG3"/>
<evidence type="ECO:0000259" key="1">
    <source>
        <dbReference type="PROSITE" id="PS50188"/>
    </source>
</evidence>
<dbReference type="SUPFAM" id="SSF49899">
    <property type="entry name" value="Concanavalin A-like lectins/glucanases"/>
    <property type="match status" value="1"/>
</dbReference>
<dbReference type="FunFam" id="2.60.120.920:FF:000004">
    <property type="entry name" value="Butyrophilin subfamily 1 member A1"/>
    <property type="match status" value="1"/>
</dbReference>
<name>A0A4W3GXG3_CALMI</name>
<dbReference type="InterPro" id="IPR050143">
    <property type="entry name" value="TRIM/RBCC"/>
</dbReference>
<dbReference type="SMART" id="SM00589">
    <property type="entry name" value="PRY"/>
    <property type="match status" value="1"/>
</dbReference>
<dbReference type="InterPro" id="IPR043136">
    <property type="entry name" value="B30.2/SPRY_sf"/>
</dbReference>
<reference evidence="2" key="5">
    <citation type="submission" date="2025-09" db="UniProtKB">
        <authorList>
            <consortium name="Ensembl"/>
        </authorList>
    </citation>
    <scope>IDENTIFICATION</scope>
</reference>
<dbReference type="CDD" id="cd13733">
    <property type="entry name" value="SPRY_PRY_C-I_1"/>
    <property type="match status" value="1"/>
</dbReference>
<organism evidence="2 3">
    <name type="scientific">Callorhinchus milii</name>
    <name type="common">Ghost shark</name>
    <dbReference type="NCBI Taxonomy" id="7868"/>
    <lineage>
        <taxon>Eukaryota</taxon>
        <taxon>Metazoa</taxon>
        <taxon>Chordata</taxon>
        <taxon>Craniata</taxon>
        <taxon>Vertebrata</taxon>
        <taxon>Chondrichthyes</taxon>
        <taxon>Holocephali</taxon>
        <taxon>Chimaeriformes</taxon>
        <taxon>Callorhinchidae</taxon>
        <taxon>Callorhinchus</taxon>
    </lineage>
</organism>
<reference evidence="3" key="1">
    <citation type="journal article" date="2006" name="Science">
        <title>Ancient noncoding elements conserved in the human genome.</title>
        <authorList>
            <person name="Venkatesh B."/>
            <person name="Kirkness E.F."/>
            <person name="Loh Y.H."/>
            <person name="Halpern A.L."/>
            <person name="Lee A.P."/>
            <person name="Johnson J."/>
            <person name="Dandona N."/>
            <person name="Viswanathan L.D."/>
            <person name="Tay A."/>
            <person name="Venter J.C."/>
            <person name="Strausberg R.L."/>
            <person name="Brenner S."/>
        </authorList>
    </citation>
    <scope>NUCLEOTIDE SEQUENCE [LARGE SCALE GENOMIC DNA]</scope>
</reference>
<reference evidence="3" key="3">
    <citation type="journal article" date="2014" name="Nature">
        <title>Elephant shark genome provides unique insights into gnathostome evolution.</title>
        <authorList>
            <consortium name="International Elephant Shark Genome Sequencing Consortium"/>
            <person name="Venkatesh B."/>
            <person name="Lee A.P."/>
            <person name="Ravi V."/>
            <person name="Maurya A.K."/>
            <person name="Lian M.M."/>
            <person name="Swann J.B."/>
            <person name="Ohta Y."/>
            <person name="Flajnik M.F."/>
            <person name="Sutoh Y."/>
            <person name="Kasahara M."/>
            <person name="Hoon S."/>
            <person name="Gangu V."/>
            <person name="Roy S.W."/>
            <person name="Irimia M."/>
            <person name="Korzh V."/>
            <person name="Kondrychyn I."/>
            <person name="Lim Z.W."/>
            <person name="Tay B.H."/>
            <person name="Tohari S."/>
            <person name="Kong K.W."/>
            <person name="Ho S."/>
            <person name="Lorente-Galdos B."/>
            <person name="Quilez J."/>
            <person name="Marques-Bonet T."/>
            <person name="Raney B.J."/>
            <person name="Ingham P.W."/>
            <person name="Tay A."/>
            <person name="Hillier L.W."/>
            <person name="Minx P."/>
            <person name="Boehm T."/>
            <person name="Wilson R.K."/>
            <person name="Brenner S."/>
            <person name="Warren W.C."/>
        </authorList>
    </citation>
    <scope>NUCLEOTIDE SEQUENCE [LARGE SCALE GENOMIC DNA]</scope>
</reference>
<accession>A0A4W3GXG3</accession>
<dbReference type="STRING" id="7868.ENSCMIP00000008291"/>
<protein>
    <recommendedName>
        <fullName evidence="1">B30.2/SPRY domain-containing protein</fullName>
    </recommendedName>
</protein>
<reference evidence="3" key="2">
    <citation type="journal article" date="2007" name="PLoS Biol.">
        <title>Survey sequencing and comparative analysis of the elephant shark (Callorhinchus milii) genome.</title>
        <authorList>
            <person name="Venkatesh B."/>
            <person name="Kirkness E.F."/>
            <person name="Loh Y.H."/>
            <person name="Halpern A.L."/>
            <person name="Lee A.P."/>
            <person name="Johnson J."/>
            <person name="Dandona N."/>
            <person name="Viswanathan L.D."/>
            <person name="Tay A."/>
            <person name="Venter J.C."/>
            <person name="Strausberg R.L."/>
            <person name="Brenner S."/>
        </authorList>
    </citation>
    <scope>NUCLEOTIDE SEQUENCE [LARGE SCALE GENOMIC DNA]</scope>
</reference>
<dbReference type="Pfam" id="PF13765">
    <property type="entry name" value="PRY"/>
    <property type="match status" value="1"/>
</dbReference>
<evidence type="ECO:0000313" key="2">
    <source>
        <dbReference type="Ensembl" id="ENSCMIP00000008291.1"/>
    </source>
</evidence>
<dbReference type="PANTHER" id="PTHR24103">
    <property type="entry name" value="E3 UBIQUITIN-PROTEIN LIGASE TRIM"/>
    <property type="match status" value="1"/>
</dbReference>
<dbReference type="InterPro" id="IPR001870">
    <property type="entry name" value="B30.2/SPRY"/>
</dbReference>
<dbReference type="Gene3D" id="2.60.120.920">
    <property type="match status" value="1"/>
</dbReference>